<evidence type="ECO:0000259" key="1">
    <source>
        <dbReference type="SMART" id="SM00944"/>
    </source>
</evidence>
<keyword evidence="3" id="KW-1185">Reference proteome</keyword>
<name>N1PFM0_DOTSN</name>
<dbReference type="STRING" id="675120.N1PFM0"/>
<dbReference type="Pfam" id="PF09286">
    <property type="entry name" value="Pro-kuma_activ"/>
    <property type="match status" value="1"/>
</dbReference>
<dbReference type="EMBL" id="KB446544">
    <property type="protein sequence ID" value="EME40385.1"/>
    <property type="molecule type" value="Genomic_DNA"/>
</dbReference>
<dbReference type="InterPro" id="IPR036852">
    <property type="entry name" value="Peptidase_S8/S53_dom_sf"/>
</dbReference>
<reference evidence="2 3" key="2">
    <citation type="journal article" date="2012" name="PLoS Pathog.">
        <title>Diverse lifestyles and strategies of plant pathogenesis encoded in the genomes of eighteen Dothideomycetes fungi.</title>
        <authorList>
            <person name="Ohm R.A."/>
            <person name="Feau N."/>
            <person name="Henrissat B."/>
            <person name="Schoch C.L."/>
            <person name="Horwitz B.A."/>
            <person name="Barry K.W."/>
            <person name="Condon B.J."/>
            <person name="Copeland A.C."/>
            <person name="Dhillon B."/>
            <person name="Glaser F."/>
            <person name="Hesse C.N."/>
            <person name="Kosti I."/>
            <person name="LaButti K."/>
            <person name="Lindquist E.A."/>
            <person name="Lucas S."/>
            <person name="Salamov A.A."/>
            <person name="Bradshaw R.E."/>
            <person name="Ciuffetti L."/>
            <person name="Hamelin R.C."/>
            <person name="Kema G.H.J."/>
            <person name="Lawrence C."/>
            <person name="Scott J.A."/>
            <person name="Spatafora J.W."/>
            <person name="Turgeon B.G."/>
            <person name="de Wit P.J.G.M."/>
            <person name="Zhong S."/>
            <person name="Goodwin S.B."/>
            <person name="Grigoriev I.V."/>
        </authorList>
    </citation>
    <scope>NUCLEOTIDE SEQUENCE [LARGE SCALE GENOMIC DNA]</scope>
    <source>
        <strain evidence="3">NZE10 / CBS 128990</strain>
    </source>
</reference>
<dbReference type="OrthoDB" id="409122at2759"/>
<dbReference type="PANTHER" id="PTHR14218">
    <property type="entry name" value="PROTEASE S8 TRIPEPTIDYL PEPTIDASE I CLN2"/>
    <property type="match status" value="1"/>
</dbReference>
<proteinExistence type="predicted"/>
<dbReference type="GO" id="GO:0006508">
    <property type="term" value="P:proteolysis"/>
    <property type="evidence" value="ECO:0007669"/>
    <property type="project" value="InterPro"/>
</dbReference>
<dbReference type="SMART" id="SM00944">
    <property type="entry name" value="Pro-kuma_activ"/>
    <property type="match status" value="1"/>
</dbReference>
<protein>
    <recommendedName>
        <fullName evidence="1">Peptidase S53 activation domain-containing protein</fullName>
    </recommendedName>
</protein>
<dbReference type="HOGENOM" id="CLU_628542_0_0_1"/>
<dbReference type="GO" id="GO:0008240">
    <property type="term" value="F:tripeptidyl-peptidase activity"/>
    <property type="evidence" value="ECO:0007669"/>
    <property type="project" value="TreeGrafter"/>
</dbReference>
<reference evidence="3" key="1">
    <citation type="journal article" date="2012" name="PLoS Genet.">
        <title>The genomes of the fungal plant pathogens Cladosporium fulvum and Dothistroma septosporum reveal adaptation to different hosts and lifestyles but also signatures of common ancestry.</title>
        <authorList>
            <person name="de Wit P.J.G.M."/>
            <person name="van der Burgt A."/>
            <person name="Oekmen B."/>
            <person name="Stergiopoulos I."/>
            <person name="Abd-Elsalam K.A."/>
            <person name="Aerts A.L."/>
            <person name="Bahkali A.H."/>
            <person name="Beenen H.G."/>
            <person name="Chettri P."/>
            <person name="Cox M.P."/>
            <person name="Datema E."/>
            <person name="de Vries R.P."/>
            <person name="Dhillon B."/>
            <person name="Ganley A.R."/>
            <person name="Griffiths S.A."/>
            <person name="Guo Y."/>
            <person name="Hamelin R.C."/>
            <person name="Henrissat B."/>
            <person name="Kabir M.S."/>
            <person name="Jashni M.K."/>
            <person name="Kema G."/>
            <person name="Klaubauf S."/>
            <person name="Lapidus A."/>
            <person name="Levasseur A."/>
            <person name="Lindquist E."/>
            <person name="Mehrabi R."/>
            <person name="Ohm R.A."/>
            <person name="Owen T.J."/>
            <person name="Salamov A."/>
            <person name="Schwelm A."/>
            <person name="Schijlen E."/>
            <person name="Sun H."/>
            <person name="van den Burg H.A."/>
            <person name="van Ham R.C.H.J."/>
            <person name="Zhang S."/>
            <person name="Goodwin S.B."/>
            <person name="Grigoriev I.V."/>
            <person name="Collemare J."/>
            <person name="Bradshaw R.E."/>
        </authorList>
    </citation>
    <scope>NUCLEOTIDE SEQUENCE [LARGE SCALE GENOMIC DNA]</scope>
    <source>
        <strain evidence="3">NZE10 / CBS 128990</strain>
    </source>
</reference>
<feature type="domain" description="Peptidase S53 activation" evidence="1">
    <location>
        <begin position="32"/>
        <end position="170"/>
    </location>
</feature>
<dbReference type="CDD" id="cd11377">
    <property type="entry name" value="Pro-peptidase_S53"/>
    <property type="match status" value="1"/>
</dbReference>
<dbReference type="SUPFAM" id="SSF52743">
    <property type="entry name" value="Subtilisin-like"/>
    <property type="match status" value="1"/>
</dbReference>
<dbReference type="InterPro" id="IPR015366">
    <property type="entry name" value="S53_propep"/>
</dbReference>
<dbReference type="AlphaFoldDB" id="N1PFM0"/>
<dbReference type="Gene3D" id="3.40.50.200">
    <property type="entry name" value="Peptidase S8/S53 domain"/>
    <property type="match status" value="1"/>
</dbReference>
<evidence type="ECO:0000313" key="3">
    <source>
        <dbReference type="Proteomes" id="UP000016933"/>
    </source>
</evidence>
<accession>N1PFM0</accession>
<dbReference type="PANTHER" id="PTHR14218:SF34">
    <property type="entry name" value="TRIPEPTIDYL-PEPTIDASE SED4"/>
    <property type="match status" value="1"/>
</dbReference>
<dbReference type="SUPFAM" id="SSF54897">
    <property type="entry name" value="Protease propeptides/inhibitors"/>
    <property type="match status" value="1"/>
</dbReference>
<evidence type="ECO:0000313" key="2">
    <source>
        <dbReference type="EMBL" id="EME40385.1"/>
    </source>
</evidence>
<dbReference type="Proteomes" id="UP000016933">
    <property type="component" value="Unassembled WGS sequence"/>
</dbReference>
<dbReference type="InterPro" id="IPR050819">
    <property type="entry name" value="Tripeptidyl-peptidase_I"/>
</dbReference>
<gene>
    <name evidence="2" type="ORF">DOTSEDRAFT_38339</name>
</gene>
<sequence length="436" mass="48176">MLLENQLRPPLLSLVFPSSIPLHFQDDLPVHTTDCSDRYTTPDNTDIQLHVAYQHQNLHNLEAELAAVSTPGSPRYGQYLDVESWNTSFGPSNDSASHLGGWLQKYNAGNIVSCNGIFTFTTIVGKAKFMLNARFQHYTNGKSTKLRTTTYLVPEELVEYIGIVYPTTYFGNTTQRTEMPVLPITTTLKQPTKRQSRSFTITTYMNPRTGHETIAFCPDGIRRLYNTSYYSPDAHSGSNNFTTLAILNGAVDNQDPQTEDDVETNLDVQSIIAVAQGLPVYPYLTDASTFHRHGIRRELANPRYLITLSYEQTSLTWHNFSATINSTANHVFGTPGSSPVVAGIVVLLTDVRFRVDKPAIGFLNPWLYSVGYEALKAITTGGAGGCNGYFSSGGSDIPGFNASIGEWQGRDQGGNALAIFKTGIPLLDLRLQTLRR</sequence>
<organism evidence="2 3">
    <name type="scientific">Dothistroma septosporum (strain NZE10 / CBS 128990)</name>
    <name type="common">Red band needle blight fungus</name>
    <name type="synonym">Mycosphaerella pini</name>
    <dbReference type="NCBI Taxonomy" id="675120"/>
    <lineage>
        <taxon>Eukaryota</taxon>
        <taxon>Fungi</taxon>
        <taxon>Dikarya</taxon>
        <taxon>Ascomycota</taxon>
        <taxon>Pezizomycotina</taxon>
        <taxon>Dothideomycetes</taxon>
        <taxon>Dothideomycetidae</taxon>
        <taxon>Mycosphaerellales</taxon>
        <taxon>Mycosphaerellaceae</taxon>
        <taxon>Dothistroma</taxon>
    </lineage>
</organism>
<dbReference type="eggNOG" id="ENOG502QR6D">
    <property type="taxonomic scope" value="Eukaryota"/>
</dbReference>
<dbReference type="GO" id="GO:0004252">
    <property type="term" value="F:serine-type endopeptidase activity"/>
    <property type="evidence" value="ECO:0007669"/>
    <property type="project" value="InterPro"/>
</dbReference>